<organism evidence="6 7">
    <name type="scientific">Streptomyces siderophoricus</name>
    <dbReference type="NCBI Taxonomy" id="2802281"/>
    <lineage>
        <taxon>Bacteria</taxon>
        <taxon>Bacillati</taxon>
        <taxon>Actinomycetota</taxon>
        <taxon>Actinomycetes</taxon>
        <taxon>Kitasatosporales</taxon>
        <taxon>Streptomycetaceae</taxon>
        <taxon>Streptomyces</taxon>
    </lineage>
</organism>
<dbReference type="Pfam" id="PF21274">
    <property type="entry name" value="Rng_hyd_C"/>
    <property type="match status" value="1"/>
</dbReference>
<protein>
    <submittedName>
        <fullName evidence="6">FAD-dependent monooxygenase</fullName>
    </submittedName>
</protein>
<dbReference type="InterPro" id="IPR050641">
    <property type="entry name" value="RIFMO-like"/>
</dbReference>
<keyword evidence="3" id="KW-0274">FAD</keyword>
<dbReference type="GO" id="GO:0004497">
    <property type="term" value="F:monooxygenase activity"/>
    <property type="evidence" value="ECO:0007669"/>
    <property type="project" value="UniProtKB-KW"/>
</dbReference>
<dbReference type="PANTHER" id="PTHR43004">
    <property type="entry name" value="TRK SYSTEM POTASSIUM UPTAKE PROTEIN"/>
    <property type="match status" value="1"/>
</dbReference>
<evidence type="ECO:0000256" key="4">
    <source>
        <dbReference type="SAM" id="MobiDB-lite"/>
    </source>
</evidence>
<dbReference type="Gene3D" id="3.50.50.60">
    <property type="entry name" value="FAD/NAD(P)-binding domain"/>
    <property type="match status" value="1"/>
</dbReference>
<feature type="region of interest" description="Disordered" evidence="4">
    <location>
        <begin position="254"/>
        <end position="281"/>
    </location>
</feature>
<dbReference type="EMBL" id="JAERRI010000001">
    <property type="protein sequence ID" value="MBL1087835.1"/>
    <property type="molecule type" value="Genomic_DNA"/>
</dbReference>
<feature type="domain" description="FAD-binding" evidence="5">
    <location>
        <begin position="5"/>
        <end position="389"/>
    </location>
</feature>
<evidence type="ECO:0000313" key="7">
    <source>
        <dbReference type="Proteomes" id="UP000629371"/>
    </source>
</evidence>
<accession>A0ABS1MJE1</accession>
<feature type="compositionally biased region" description="Basic and acidic residues" evidence="4">
    <location>
        <begin position="259"/>
        <end position="272"/>
    </location>
</feature>
<keyword evidence="2" id="KW-0285">Flavoprotein</keyword>
<evidence type="ECO:0000256" key="1">
    <source>
        <dbReference type="ARBA" id="ARBA00001974"/>
    </source>
</evidence>
<keyword evidence="6" id="KW-0560">Oxidoreductase</keyword>
<dbReference type="InterPro" id="IPR036188">
    <property type="entry name" value="FAD/NAD-bd_sf"/>
</dbReference>
<keyword evidence="7" id="KW-1185">Reference proteome</keyword>
<comment type="cofactor">
    <cofactor evidence="1">
        <name>FAD</name>
        <dbReference type="ChEBI" id="CHEBI:57692"/>
    </cofactor>
</comment>
<dbReference type="Proteomes" id="UP000629371">
    <property type="component" value="Unassembled WGS sequence"/>
</dbReference>
<proteinExistence type="predicted"/>
<reference evidence="6 7" key="1">
    <citation type="submission" date="2021-01" db="EMBL/GenBank/DDBJ databases">
        <title>WGS of actinomycetes isolated from Thailand.</title>
        <authorList>
            <person name="Thawai C."/>
        </authorList>
    </citation>
    <scope>NUCLEOTIDE SEQUENCE [LARGE SCALE GENOMIC DNA]</scope>
    <source>
        <strain evidence="6 7">CH9-7</strain>
    </source>
</reference>
<dbReference type="PANTHER" id="PTHR43004:SF19">
    <property type="entry name" value="BINDING MONOOXYGENASE, PUTATIVE (JCVI)-RELATED"/>
    <property type="match status" value="1"/>
</dbReference>
<dbReference type="InterPro" id="IPR002938">
    <property type="entry name" value="FAD-bd"/>
</dbReference>
<dbReference type="PRINTS" id="PR00420">
    <property type="entry name" value="RNGMNOXGNASE"/>
</dbReference>
<keyword evidence="6" id="KW-0503">Monooxygenase</keyword>
<dbReference type="Gene3D" id="3.30.9.10">
    <property type="entry name" value="D-Amino Acid Oxidase, subunit A, domain 2"/>
    <property type="match status" value="1"/>
</dbReference>
<sequence>MPAHLPVLIAGGGTVGLSAALFLAHHGVPCLVVESQDGPSRHPRATGLGPRTVEFLRETGIEEAVDAVAIDMSGGNLGKISATTLATAEFPERAPSATALPAADPDEKGRLTPTALRGTCPQHRLDSVLLPAARDRGALVHHATRLLSFVQDADGITATVETPPGPDGEGGRQVVRAEYLLAADGARSQVRTALGIGTSGPGGIGTPMVNILFRADLRPFTKGRSFVSCDIRTPEAPGMLVTVDGANEWIFHTPYDPGTDGRDAPDRQRDETGAPGTAPTLDAFTPAHCRALIRTAVGAPDLDVEVLSTLPWRPRAQLADRFRDGRVFLLGDAAHTVPPVGAFGLNTGIADAHNLAWKLSAVLGGHAGPALLDSYEAERRPVAALALEQSLRRLADPRLHWDRSPQMAAARRAAGVLDPMVVHLGYRYASGAVLDPQPELPDQDAGTRILDGTPGSRLPHLWLDRDGRRLSTLDLVRSRFTLLTGPGGDAWVAAARDVAGRLGVDLAAHPIGPGAAVTDPAGHWPGIAGLAEGGALLVRPDQFVGWRAATLPDDPAGTLAAALVRLLGRDGGPASGGRAR</sequence>
<dbReference type="Pfam" id="PF01494">
    <property type="entry name" value="FAD_binding_3"/>
    <property type="match status" value="1"/>
</dbReference>
<evidence type="ECO:0000256" key="3">
    <source>
        <dbReference type="ARBA" id="ARBA00022827"/>
    </source>
</evidence>
<gene>
    <name evidence="6" type="ORF">JK360_00240</name>
</gene>
<comment type="caution">
    <text evidence="6">The sequence shown here is derived from an EMBL/GenBank/DDBJ whole genome shotgun (WGS) entry which is preliminary data.</text>
</comment>
<name>A0ABS1MJE1_9ACTN</name>
<evidence type="ECO:0000259" key="5">
    <source>
        <dbReference type="Pfam" id="PF01494"/>
    </source>
</evidence>
<evidence type="ECO:0000256" key="2">
    <source>
        <dbReference type="ARBA" id="ARBA00022630"/>
    </source>
</evidence>
<dbReference type="SUPFAM" id="SSF51905">
    <property type="entry name" value="FAD/NAD(P)-binding domain"/>
    <property type="match status" value="1"/>
</dbReference>
<dbReference type="Gene3D" id="3.40.30.120">
    <property type="match status" value="1"/>
</dbReference>
<evidence type="ECO:0000313" key="6">
    <source>
        <dbReference type="EMBL" id="MBL1087835.1"/>
    </source>
</evidence>